<comment type="caution">
    <text evidence="1">The sequence shown here is derived from an EMBL/GenBank/DDBJ whole genome shotgun (WGS) entry which is preliminary data.</text>
</comment>
<dbReference type="Proteomes" id="UP001054837">
    <property type="component" value="Unassembled WGS sequence"/>
</dbReference>
<dbReference type="AlphaFoldDB" id="A0AAV4X770"/>
<reference evidence="1 2" key="1">
    <citation type="submission" date="2021-06" db="EMBL/GenBank/DDBJ databases">
        <title>Caerostris darwini draft genome.</title>
        <authorList>
            <person name="Kono N."/>
            <person name="Arakawa K."/>
        </authorList>
    </citation>
    <scope>NUCLEOTIDE SEQUENCE [LARGE SCALE GENOMIC DNA]</scope>
</reference>
<name>A0AAV4X770_9ARAC</name>
<evidence type="ECO:0000313" key="2">
    <source>
        <dbReference type="Proteomes" id="UP001054837"/>
    </source>
</evidence>
<protein>
    <submittedName>
        <fullName evidence="1">Uncharacterized protein</fullName>
    </submittedName>
</protein>
<accession>A0AAV4X770</accession>
<sequence length="104" mass="11655">MGRASPINKALKFPQLKGNFAGNVFPSRTFLFYLAGIQGKSGFNEDTTALQPLLQWHCFGGIEILPAGTFILRRSREDFCFSIRVTKLFYREECVNGVVNCSVT</sequence>
<evidence type="ECO:0000313" key="1">
    <source>
        <dbReference type="EMBL" id="GIY90308.1"/>
    </source>
</evidence>
<keyword evidence="2" id="KW-1185">Reference proteome</keyword>
<organism evidence="1 2">
    <name type="scientific">Caerostris darwini</name>
    <dbReference type="NCBI Taxonomy" id="1538125"/>
    <lineage>
        <taxon>Eukaryota</taxon>
        <taxon>Metazoa</taxon>
        <taxon>Ecdysozoa</taxon>
        <taxon>Arthropoda</taxon>
        <taxon>Chelicerata</taxon>
        <taxon>Arachnida</taxon>
        <taxon>Araneae</taxon>
        <taxon>Araneomorphae</taxon>
        <taxon>Entelegynae</taxon>
        <taxon>Araneoidea</taxon>
        <taxon>Araneidae</taxon>
        <taxon>Caerostris</taxon>
    </lineage>
</organism>
<dbReference type="EMBL" id="BPLQ01015712">
    <property type="protein sequence ID" value="GIY90308.1"/>
    <property type="molecule type" value="Genomic_DNA"/>
</dbReference>
<gene>
    <name evidence="1" type="ORF">CDAR_416931</name>
</gene>
<proteinExistence type="predicted"/>